<evidence type="ECO:0000256" key="8">
    <source>
        <dbReference type="ARBA" id="ARBA00047899"/>
    </source>
</evidence>
<evidence type="ECO:0000256" key="6">
    <source>
        <dbReference type="ARBA" id="ARBA00022777"/>
    </source>
</evidence>
<evidence type="ECO:0000313" key="12">
    <source>
        <dbReference type="EMBL" id="TMW92285.1"/>
    </source>
</evidence>
<keyword evidence="4" id="KW-0808">Transferase</keyword>
<evidence type="ECO:0000259" key="10">
    <source>
        <dbReference type="PROSITE" id="PS50011"/>
    </source>
</evidence>
<dbReference type="Gene3D" id="1.10.510.10">
    <property type="entry name" value="Transferase(Phosphotransferase) domain 1"/>
    <property type="match status" value="1"/>
</dbReference>
<dbReference type="InterPro" id="IPR002912">
    <property type="entry name" value="ACT_dom"/>
</dbReference>
<evidence type="ECO:0000256" key="1">
    <source>
        <dbReference type="ARBA" id="ARBA00010507"/>
    </source>
</evidence>
<evidence type="ECO:0000259" key="11">
    <source>
        <dbReference type="PROSITE" id="PS51671"/>
    </source>
</evidence>
<dbReference type="InterPro" id="IPR001245">
    <property type="entry name" value="Ser-Thr/Tyr_kinase_cat_dom"/>
</dbReference>
<dbReference type="PANTHER" id="PTHR44329:SF196">
    <property type="entry name" value="SERINE_THREONINE-PROTEIN KINASE STY46-LIKE ISOFORM X1"/>
    <property type="match status" value="1"/>
</dbReference>
<dbReference type="PANTHER" id="PTHR44329">
    <property type="entry name" value="SERINE/THREONINE-PROTEIN KINASE TNNI3K-RELATED"/>
    <property type="match status" value="1"/>
</dbReference>
<dbReference type="PROSITE" id="PS51671">
    <property type="entry name" value="ACT"/>
    <property type="match status" value="1"/>
</dbReference>
<evidence type="ECO:0000256" key="9">
    <source>
        <dbReference type="ARBA" id="ARBA00048679"/>
    </source>
</evidence>
<accession>A0A6N2BBL6</accession>
<dbReference type="SMART" id="SM00220">
    <property type="entry name" value="S_TKc"/>
    <property type="match status" value="1"/>
</dbReference>
<evidence type="ECO:0000256" key="4">
    <source>
        <dbReference type="ARBA" id="ARBA00022679"/>
    </source>
</evidence>
<comment type="caution">
    <text evidence="12">The sequence shown here is derived from an EMBL/GenBank/DDBJ whole genome shotgun (WGS) entry which is preliminary data.</text>
</comment>
<dbReference type="EMBL" id="RXGB01003389">
    <property type="protein sequence ID" value="TMW92285.1"/>
    <property type="molecule type" value="Genomic_DNA"/>
</dbReference>
<dbReference type="GO" id="GO:0005524">
    <property type="term" value="F:ATP binding"/>
    <property type="evidence" value="ECO:0007669"/>
    <property type="project" value="UniProtKB-KW"/>
</dbReference>
<evidence type="ECO:0000256" key="2">
    <source>
        <dbReference type="ARBA" id="ARBA00012513"/>
    </source>
</evidence>
<comment type="catalytic activity">
    <reaction evidence="8">
        <text>L-threonyl-[protein] + ATP = O-phospho-L-threonyl-[protein] + ADP + H(+)</text>
        <dbReference type="Rhea" id="RHEA:46608"/>
        <dbReference type="Rhea" id="RHEA-COMP:11060"/>
        <dbReference type="Rhea" id="RHEA-COMP:11605"/>
        <dbReference type="ChEBI" id="CHEBI:15378"/>
        <dbReference type="ChEBI" id="CHEBI:30013"/>
        <dbReference type="ChEBI" id="CHEBI:30616"/>
        <dbReference type="ChEBI" id="CHEBI:61977"/>
        <dbReference type="ChEBI" id="CHEBI:456216"/>
        <dbReference type="EC" id="2.7.11.1"/>
    </reaction>
</comment>
<keyword evidence="6" id="KW-0418">Kinase</keyword>
<dbReference type="FunFam" id="3.30.200.20:FF:000060">
    <property type="entry name" value="Serine/threonine-protein kinase isoform 1"/>
    <property type="match status" value="1"/>
</dbReference>
<feature type="domain" description="ACT" evidence="11">
    <location>
        <begin position="177"/>
        <end position="251"/>
    </location>
</feature>
<proteinExistence type="inferred from homology"/>
<dbReference type="GO" id="GO:0004674">
    <property type="term" value="F:protein serine/threonine kinase activity"/>
    <property type="evidence" value="ECO:0007669"/>
    <property type="project" value="UniProtKB-KW"/>
</dbReference>
<dbReference type="PRINTS" id="PR00109">
    <property type="entry name" value="TYRKINASE"/>
</dbReference>
<organism evidence="12">
    <name type="scientific">Solanum chilense</name>
    <name type="common">Tomato</name>
    <name type="synonym">Lycopersicon chilense</name>
    <dbReference type="NCBI Taxonomy" id="4083"/>
    <lineage>
        <taxon>Eukaryota</taxon>
        <taxon>Viridiplantae</taxon>
        <taxon>Streptophyta</taxon>
        <taxon>Embryophyta</taxon>
        <taxon>Tracheophyta</taxon>
        <taxon>Spermatophyta</taxon>
        <taxon>Magnoliopsida</taxon>
        <taxon>eudicotyledons</taxon>
        <taxon>Gunneridae</taxon>
        <taxon>Pentapetalae</taxon>
        <taxon>asterids</taxon>
        <taxon>lamiids</taxon>
        <taxon>Solanales</taxon>
        <taxon>Solanaceae</taxon>
        <taxon>Solanoideae</taxon>
        <taxon>Solaneae</taxon>
        <taxon>Solanum</taxon>
        <taxon>Solanum subgen. Lycopersicon</taxon>
    </lineage>
</organism>
<dbReference type="Gene3D" id="3.30.200.20">
    <property type="entry name" value="Phosphorylase Kinase, domain 1"/>
    <property type="match status" value="1"/>
</dbReference>
<keyword evidence="5" id="KW-0547">Nucleotide-binding</keyword>
<dbReference type="Pfam" id="PF07714">
    <property type="entry name" value="PK_Tyr_Ser-Thr"/>
    <property type="match status" value="1"/>
</dbReference>
<feature type="domain" description="Protein kinase" evidence="10">
    <location>
        <begin position="301"/>
        <end position="554"/>
    </location>
</feature>
<keyword evidence="7" id="KW-0067">ATP-binding</keyword>
<evidence type="ECO:0000256" key="5">
    <source>
        <dbReference type="ARBA" id="ARBA00022741"/>
    </source>
</evidence>
<dbReference type="InterPro" id="IPR008271">
    <property type="entry name" value="Ser/Thr_kinase_AS"/>
</dbReference>
<dbReference type="SUPFAM" id="SSF56112">
    <property type="entry name" value="Protein kinase-like (PK-like)"/>
    <property type="match status" value="1"/>
</dbReference>
<dbReference type="EC" id="2.7.11.1" evidence="2"/>
<dbReference type="InterPro" id="IPR051681">
    <property type="entry name" value="Ser/Thr_Kinases-Pseudokinases"/>
</dbReference>
<reference evidence="12" key="1">
    <citation type="submission" date="2019-05" db="EMBL/GenBank/DDBJ databases">
        <title>The de novo reference genome and transcriptome assemblies of the wild tomato species Solanum chilense.</title>
        <authorList>
            <person name="Stam R."/>
            <person name="Nosenko T."/>
            <person name="Hoerger A.C."/>
            <person name="Stephan W."/>
            <person name="Seidel M.A."/>
            <person name="Kuhn J.M.M."/>
            <person name="Haberer G."/>
            <person name="Tellier A."/>
        </authorList>
    </citation>
    <scope>NUCLEOTIDE SEQUENCE</scope>
    <source>
        <tissue evidence="12">Mature leaves</tissue>
    </source>
</reference>
<dbReference type="CDD" id="cd13999">
    <property type="entry name" value="STKc_MAP3K-like"/>
    <property type="match status" value="1"/>
</dbReference>
<dbReference type="InterPro" id="IPR045865">
    <property type="entry name" value="ACT-like_dom_sf"/>
</dbReference>
<name>A0A6N2BBL6_SOLCI</name>
<dbReference type="PROSITE" id="PS50011">
    <property type="entry name" value="PROTEIN_KINASE_DOM"/>
    <property type="match status" value="1"/>
</dbReference>
<protein>
    <recommendedName>
        <fullName evidence="2">non-specific serine/threonine protein kinase</fullName>
        <ecNumber evidence="2">2.7.11.1</ecNumber>
    </recommendedName>
</protein>
<evidence type="ECO:0000256" key="3">
    <source>
        <dbReference type="ARBA" id="ARBA00022527"/>
    </source>
</evidence>
<dbReference type="PROSITE" id="PS00108">
    <property type="entry name" value="PROTEIN_KINASE_ST"/>
    <property type="match status" value="1"/>
</dbReference>
<comment type="similarity">
    <text evidence="1">Belongs to the protein kinase superfamily. TKL Ser/Thr protein kinase family. RAF subfamily.</text>
</comment>
<comment type="catalytic activity">
    <reaction evidence="9">
        <text>L-seryl-[protein] + ATP = O-phospho-L-seryl-[protein] + ADP + H(+)</text>
        <dbReference type="Rhea" id="RHEA:17989"/>
        <dbReference type="Rhea" id="RHEA-COMP:9863"/>
        <dbReference type="Rhea" id="RHEA-COMP:11604"/>
        <dbReference type="ChEBI" id="CHEBI:15378"/>
        <dbReference type="ChEBI" id="CHEBI:29999"/>
        <dbReference type="ChEBI" id="CHEBI:30616"/>
        <dbReference type="ChEBI" id="CHEBI:83421"/>
        <dbReference type="ChEBI" id="CHEBI:456216"/>
        <dbReference type="EC" id="2.7.11.1"/>
    </reaction>
</comment>
<dbReference type="InterPro" id="IPR000719">
    <property type="entry name" value="Prot_kinase_dom"/>
</dbReference>
<dbReference type="InterPro" id="IPR011009">
    <property type="entry name" value="Kinase-like_dom_sf"/>
</dbReference>
<gene>
    <name evidence="12" type="ORF">EJD97_013246</name>
</gene>
<sequence length="570" mass="64488">MMEDSVSCSSGGLLELPQNRTRKRREKVEVFQEVIRRLRESNDEESNQPGFEDELWAHFTKLPLRYAVDVNIERAQDVVMHKNLLQMAHYQNPAPAVEVRLVQIHRISDGNPGDSVHSTFSRRGGAQGIDHHGSMHPPPAFGLSPSTELALGTNKLYVQDGNSAVNGNSLSFRPLYEITISTVDKPKLLFRLTSLISEIGLNIQEAHAFSTKDGYSLDVFVVDGWENEETDQLRSVLVKEISNMEVKVIDRLNTTLKQQGLNQDLLFPKMKFVQTGINIIANHVDTPSNGSEAWEIDNALLNYEYKIATGSTGDLYKGSFHNQDVAIKVLKSECLNEDMQRDFAQEIYILRKVRHKNVVQFIGACTKPPRLCIITEFMSGGSLYDFLHKTKGFFRLPVLLKVAIDVSKGMSYLHQNNIIHRDLKTANLLMNENHVVKVADFGVARVQVQSGVMTAETGTYRWMAPEVIGHRPYDRKADVFSFGIVLWELLTGKLPYEFLTPLQAAVAVVQKGLRPTIPANTHPMLVDLLEKCWQQEPLLRPEFSEILDIFQDMTKKMVEEEKSSKRRSLG</sequence>
<keyword evidence="3" id="KW-0723">Serine/threonine-protein kinase</keyword>
<dbReference type="SUPFAM" id="SSF55021">
    <property type="entry name" value="ACT-like"/>
    <property type="match status" value="1"/>
</dbReference>
<evidence type="ECO:0000256" key="7">
    <source>
        <dbReference type="ARBA" id="ARBA00022840"/>
    </source>
</evidence>
<dbReference type="AlphaFoldDB" id="A0A6N2BBL6"/>